<dbReference type="AlphaFoldDB" id="A0A098S8M0"/>
<name>A0A098S8M0_9BACT</name>
<gene>
    <name evidence="2" type="ORF">IX84_07110</name>
</gene>
<reference evidence="2 3" key="1">
    <citation type="journal article" date="2014" name="Int. J. Syst. Evol. Microbiol.">
        <title>Phaeodactylibacter xiamenensis gen. nov., sp. nov., a member of the family Saprospiraceae isolated from the marine alga Phaeodactylum tricornutum.</title>
        <authorList>
            <person name="Chen Z.Jr."/>
            <person name="Lei X."/>
            <person name="Lai Q."/>
            <person name="Li Y."/>
            <person name="Zhang B."/>
            <person name="Zhang J."/>
            <person name="Zhang H."/>
            <person name="Yang L."/>
            <person name="Zheng W."/>
            <person name="Tian Y."/>
            <person name="Yu Z."/>
            <person name="Xu H.Jr."/>
            <person name="Zheng T."/>
        </authorList>
    </citation>
    <scope>NUCLEOTIDE SEQUENCE [LARGE SCALE GENOMIC DNA]</scope>
    <source>
        <strain evidence="2 3">KD52</strain>
    </source>
</reference>
<evidence type="ECO:0000313" key="3">
    <source>
        <dbReference type="Proteomes" id="UP000029736"/>
    </source>
</evidence>
<dbReference type="RefSeq" id="WP_044217961.1">
    <property type="nucleotide sequence ID" value="NZ_JBKAGJ010000006.1"/>
</dbReference>
<evidence type="ECO:0000259" key="1">
    <source>
        <dbReference type="Pfam" id="PF13490"/>
    </source>
</evidence>
<organism evidence="2 3">
    <name type="scientific">Phaeodactylibacter xiamenensis</name>
    <dbReference type="NCBI Taxonomy" id="1524460"/>
    <lineage>
        <taxon>Bacteria</taxon>
        <taxon>Pseudomonadati</taxon>
        <taxon>Bacteroidota</taxon>
        <taxon>Saprospiria</taxon>
        <taxon>Saprospirales</taxon>
        <taxon>Haliscomenobacteraceae</taxon>
        <taxon>Phaeodactylibacter</taxon>
    </lineage>
</organism>
<evidence type="ECO:0000313" key="2">
    <source>
        <dbReference type="EMBL" id="KGE88456.1"/>
    </source>
</evidence>
<sequence length="249" mass="27595">MKSFFKERRCLSARELQRYANHELSPRQAHEVEAHLLDCPLCAAAAEGYTDHSFSAADEAALEELGAIHFPARGRSFPRVWMNQAAAVLLIVAGAYALWQYESATRHQAIFAAYYEPLQPAYLSLRSAAIVTGTAMDAGLKAALQLYDQGDFKGSLVFLERYLNEHPEDVQAGLLMASALLGDWQPERAINILHQMEETTVEKGDLYWLLVLAHIQNDELGTAVALLNQTAFQGARAEKAAHLEAELEP</sequence>
<protein>
    <recommendedName>
        <fullName evidence="1">Putative zinc-finger domain-containing protein</fullName>
    </recommendedName>
</protein>
<keyword evidence="3" id="KW-1185">Reference proteome</keyword>
<comment type="caution">
    <text evidence="2">The sequence shown here is derived from an EMBL/GenBank/DDBJ whole genome shotgun (WGS) entry which is preliminary data.</text>
</comment>
<dbReference type="OrthoDB" id="1112758at2"/>
<dbReference type="InterPro" id="IPR011990">
    <property type="entry name" value="TPR-like_helical_dom_sf"/>
</dbReference>
<dbReference type="Gene3D" id="1.25.40.10">
    <property type="entry name" value="Tetratricopeptide repeat domain"/>
    <property type="match status" value="1"/>
</dbReference>
<dbReference type="Proteomes" id="UP000029736">
    <property type="component" value="Unassembled WGS sequence"/>
</dbReference>
<dbReference type="InterPro" id="IPR027383">
    <property type="entry name" value="Znf_put"/>
</dbReference>
<dbReference type="EMBL" id="JPOS01000018">
    <property type="protein sequence ID" value="KGE88456.1"/>
    <property type="molecule type" value="Genomic_DNA"/>
</dbReference>
<proteinExistence type="predicted"/>
<feature type="domain" description="Putative zinc-finger" evidence="1">
    <location>
        <begin position="16"/>
        <end position="42"/>
    </location>
</feature>
<dbReference type="Pfam" id="PF13490">
    <property type="entry name" value="zf-HC2"/>
    <property type="match status" value="1"/>
</dbReference>
<accession>A0A098S8M0</accession>
<dbReference type="SUPFAM" id="SSF48452">
    <property type="entry name" value="TPR-like"/>
    <property type="match status" value="1"/>
</dbReference>